<name>A0A653DFW3_CALMS</name>
<evidence type="ECO:0000313" key="1">
    <source>
        <dbReference type="EMBL" id="VEN58247.1"/>
    </source>
</evidence>
<reference evidence="1 2" key="1">
    <citation type="submission" date="2019-01" db="EMBL/GenBank/DDBJ databases">
        <authorList>
            <person name="Sayadi A."/>
        </authorList>
    </citation>
    <scope>NUCLEOTIDE SEQUENCE [LARGE SCALE GENOMIC DNA]</scope>
</reference>
<sequence length="44" mass="4983">MNTFLEKSVLLCTPHTHNTHTSSLTIVFKEDILPLFSITIKVIV</sequence>
<accession>A0A653DFW3</accession>
<protein>
    <submittedName>
        <fullName evidence="1">Uncharacterized protein</fullName>
    </submittedName>
</protein>
<dbReference type="Proteomes" id="UP000410492">
    <property type="component" value="Unassembled WGS sequence"/>
</dbReference>
<organism evidence="1 2">
    <name type="scientific">Callosobruchus maculatus</name>
    <name type="common">Southern cowpea weevil</name>
    <name type="synonym">Pulse bruchid</name>
    <dbReference type="NCBI Taxonomy" id="64391"/>
    <lineage>
        <taxon>Eukaryota</taxon>
        <taxon>Metazoa</taxon>
        <taxon>Ecdysozoa</taxon>
        <taxon>Arthropoda</taxon>
        <taxon>Hexapoda</taxon>
        <taxon>Insecta</taxon>
        <taxon>Pterygota</taxon>
        <taxon>Neoptera</taxon>
        <taxon>Endopterygota</taxon>
        <taxon>Coleoptera</taxon>
        <taxon>Polyphaga</taxon>
        <taxon>Cucujiformia</taxon>
        <taxon>Chrysomeloidea</taxon>
        <taxon>Chrysomelidae</taxon>
        <taxon>Bruchinae</taxon>
        <taxon>Bruchini</taxon>
        <taxon>Callosobruchus</taxon>
    </lineage>
</organism>
<dbReference type="AlphaFoldDB" id="A0A653DFW3"/>
<dbReference type="EMBL" id="CAACVG010011508">
    <property type="protein sequence ID" value="VEN58247.1"/>
    <property type="molecule type" value="Genomic_DNA"/>
</dbReference>
<keyword evidence="2" id="KW-1185">Reference proteome</keyword>
<proteinExistence type="predicted"/>
<evidence type="ECO:0000313" key="2">
    <source>
        <dbReference type="Proteomes" id="UP000410492"/>
    </source>
</evidence>
<gene>
    <name evidence="1" type="ORF">CALMAC_LOCUS16652</name>
</gene>